<dbReference type="Gene3D" id="3.10.450.50">
    <property type="match status" value="1"/>
</dbReference>
<dbReference type="RefSeq" id="WP_026625618.1">
    <property type="nucleotide sequence ID" value="NZ_AP028867.1"/>
</dbReference>
<evidence type="ECO:0000313" key="3">
    <source>
        <dbReference type="Proteomes" id="UP000297861"/>
    </source>
</evidence>
<feature type="domain" description="DUF4878" evidence="1">
    <location>
        <begin position="14"/>
        <end position="109"/>
    </location>
</feature>
<reference evidence="2 3" key="1">
    <citation type="submission" date="2019-03" db="EMBL/GenBank/DDBJ databases">
        <title>San Antonio Military Medical Center submission to MRSN (WRAIR), pending publication.</title>
        <authorList>
            <person name="Blyth D.M."/>
            <person name="Mccarthy S.L."/>
            <person name="Schall S.E."/>
            <person name="Stam J.A."/>
            <person name="Ong A.C."/>
            <person name="Mcgann P.T."/>
        </authorList>
    </citation>
    <scope>NUCLEOTIDE SEQUENCE [LARGE SCALE GENOMIC DNA]</scope>
    <source>
        <strain evidence="2 3">MRSN571793</strain>
    </source>
</reference>
<evidence type="ECO:0000313" key="2">
    <source>
        <dbReference type="EMBL" id="TFD92988.1"/>
    </source>
</evidence>
<evidence type="ECO:0000259" key="1">
    <source>
        <dbReference type="Pfam" id="PF12870"/>
    </source>
</evidence>
<organism evidence="2 3">
    <name type="scientific">Dysgonomonas capnocytophagoides</name>
    <dbReference type="NCBI Taxonomy" id="45254"/>
    <lineage>
        <taxon>Bacteria</taxon>
        <taxon>Pseudomonadati</taxon>
        <taxon>Bacteroidota</taxon>
        <taxon>Bacteroidia</taxon>
        <taxon>Bacteroidales</taxon>
        <taxon>Dysgonomonadaceae</taxon>
        <taxon>Dysgonomonas</taxon>
    </lineage>
</organism>
<keyword evidence="3" id="KW-1185">Reference proteome</keyword>
<dbReference type="AlphaFoldDB" id="A0A4Y8KXV4"/>
<dbReference type="Proteomes" id="UP000297861">
    <property type="component" value="Unassembled WGS sequence"/>
</dbReference>
<gene>
    <name evidence="2" type="ORF">E2605_17900</name>
</gene>
<dbReference type="OrthoDB" id="598024at2"/>
<comment type="caution">
    <text evidence="2">The sequence shown here is derived from an EMBL/GenBank/DDBJ whole genome shotgun (WGS) entry which is preliminary data.</text>
</comment>
<dbReference type="STRING" id="1121485.GCA_000426485_01615"/>
<dbReference type="EMBL" id="SOML01000015">
    <property type="protein sequence ID" value="TFD92988.1"/>
    <property type="molecule type" value="Genomic_DNA"/>
</dbReference>
<protein>
    <submittedName>
        <fullName evidence="2">DUF4878 domain-containing protein</fullName>
    </submittedName>
</protein>
<dbReference type="PROSITE" id="PS51257">
    <property type="entry name" value="PROKAR_LIPOPROTEIN"/>
    <property type="match status" value="1"/>
</dbReference>
<sequence>MKKLFILLLPFVFVACSKGPESAAKGFTEGMAKGDFTEAKKYTTPQTGALLDMVSSMGGADKMPTTPDYKFEMVKDSIEGDSIAWVTYKTPKGDEDVLNLVKQDGEWKVSMGK</sequence>
<dbReference type="Pfam" id="PF12870">
    <property type="entry name" value="DUF4878"/>
    <property type="match status" value="1"/>
</dbReference>
<name>A0A4Y8KXV4_9BACT</name>
<accession>A0A4Y8KXV4</accession>
<proteinExistence type="predicted"/>
<dbReference type="InterPro" id="IPR024267">
    <property type="entry name" value="DUF4878"/>
</dbReference>